<name>A0A1F7F4S6_UNCRA</name>
<sequence>MWLKNSIFPFMRGLCLAWCVLAAGVFAFPGLSPRYIDSVHIDSFFKAGSFTGIAGIVFGPDSINGMKVLQGGDAHQSNQLIRYPDANGCFSIISNFTVERVATDTLFCSARVQAYTLEGKSPAGKPEKTWLKLGKDGIRGMYAYPALERSIHQRPFFYGALGGGLLVLLLIFL</sequence>
<proteinExistence type="predicted"/>
<feature type="transmembrane region" description="Helical" evidence="1">
    <location>
        <begin position="155"/>
        <end position="172"/>
    </location>
</feature>
<gene>
    <name evidence="2" type="ORF">A2519_09010</name>
</gene>
<dbReference type="EMBL" id="MFYX01000121">
    <property type="protein sequence ID" value="OGK01659.1"/>
    <property type="molecule type" value="Genomic_DNA"/>
</dbReference>
<protein>
    <recommendedName>
        <fullName evidence="4">Transmembrane protein</fullName>
    </recommendedName>
</protein>
<comment type="caution">
    <text evidence="2">The sequence shown here is derived from an EMBL/GenBank/DDBJ whole genome shotgun (WGS) entry which is preliminary data.</text>
</comment>
<reference evidence="2 3" key="1">
    <citation type="journal article" date="2016" name="Nat. Commun.">
        <title>Thousands of microbial genomes shed light on interconnected biogeochemical processes in an aquifer system.</title>
        <authorList>
            <person name="Anantharaman K."/>
            <person name="Brown C.T."/>
            <person name="Hug L.A."/>
            <person name="Sharon I."/>
            <person name="Castelle C.J."/>
            <person name="Probst A.J."/>
            <person name="Thomas B.C."/>
            <person name="Singh A."/>
            <person name="Wilkins M.J."/>
            <person name="Karaoz U."/>
            <person name="Brodie E.L."/>
            <person name="Williams K.H."/>
            <person name="Hubbard S.S."/>
            <person name="Banfield J.F."/>
        </authorList>
    </citation>
    <scope>NUCLEOTIDE SEQUENCE [LARGE SCALE GENOMIC DNA]</scope>
</reference>
<dbReference type="AlphaFoldDB" id="A0A1F7F4S6"/>
<keyword evidence="1" id="KW-0472">Membrane</keyword>
<dbReference type="Proteomes" id="UP000179243">
    <property type="component" value="Unassembled WGS sequence"/>
</dbReference>
<accession>A0A1F7F4S6</accession>
<keyword evidence="1" id="KW-1133">Transmembrane helix</keyword>
<evidence type="ECO:0008006" key="4">
    <source>
        <dbReference type="Google" id="ProtNLM"/>
    </source>
</evidence>
<evidence type="ECO:0000313" key="2">
    <source>
        <dbReference type="EMBL" id="OGK01659.1"/>
    </source>
</evidence>
<evidence type="ECO:0000256" key="1">
    <source>
        <dbReference type="SAM" id="Phobius"/>
    </source>
</evidence>
<evidence type="ECO:0000313" key="3">
    <source>
        <dbReference type="Proteomes" id="UP000179243"/>
    </source>
</evidence>
<keyword evidence="1" id="KW-0812">Transmembrane</keyword>
<organism evidence="2 3">
    <name type="scientific">Candidatus Raymondbacteria bacterium RIFOXYD12_FULL_49_13</name>
    <dbReference type="NCBI Taxonomy" id="1817890"/>
    <lineage>
        <taxon>Bacteria</taxon>
        <taxon>Raymondiibacteriota</taxon>
    </lineage>
</organism>